<evidence type="ECO:0000313" key="4">
    <source>
        <dbReference type="Proteomes" id="UP000001399"/>
    </source>
</evidence>
<sequence>MSDDDVKQAYWRSISRISLGMTVTLAVIMIVFPFFIPELNAYRFLRFPLGYFLLAHGAVILLAILIYGFFGGQQRADRVHNMTIQF</sequence>
<proteinExistence type="predicted"/>
<evidence type="ECO:0000256" key="1">
    <source>
        <dbReference type="SAM" id="Phobius"/>
    </source>
</evidence>
<dbReference type="NCBIfam" id="TIGR03647">
    <property type="entry name" value="Na_symport_sm"/>
    <property type="match status" value="1"/>
</dbReference>
<organism evidence="3 4">
    <name type="scientific">Rhodomicrobium vannielii (strain ATCC 17100 / DSM 162 / LMG 4299 / NCIMB 10020 / ATH 3.1.1)</name>
    <dbReference type="NCBI Taxonomy" id="648757"/>
    <lineage>
        <taxon>Bacteria</taxon>
        <taxon>Pseudomonadati</taxon>
        <taxon>Pseudomonadota</taxon>
        <taxon>Alphaproteobacteria</taxon>
        <taxon>Hyphomicrobiales</taxon>
        <taxon>Hyphomicrobiaceae</taxon>
        <taxon>Rhodomicrobium</taxon>
    </lineage>
</organism>
<dbReference type="AlphaFoldDB" id="E3I113"/>
<feature type="transmembrane region" description="Helical" evidence="1">
    <location>
        <begin position="17"/>
        <end position="36"/>
    </location>
</feature>
<accession>E3I113</accession>
<evidence type="ECO:0000313" key="3">
    <source>
        <dbReference type="EMBL" id="ADP72336.1"/>
    </source>
</evidence>
<dbReference type="EMBL" id="CP002292">
    <property type="protein sequence ID" value="ADP72336.1"/>
    <property type="molecule type" value="Genomic_DNA"/>
</dbReference>
<gene>
    <name evidence="3" type="ordered locus">Rvan_3134</name>
</gene>
<dbReference type="OrthoDB" id="9797746at2"/>
<keyword evidence="4" id="KW-1185">Reference proteome</keyword>
<dbReference type="RefSeq" id="WP_013420703.1">
    <property type="nucleotide sequence ID" value="NC_014664.1"/>
</dbReference>
<feature type="domain" description="Sodium symporter small subunit" evidence="2">
    <location>
        <begin position="7"/>
        <end position="82"/>
    </location>
</feature>
<dbReference type="KEGG" id="rva:Rvan_3134"/>
<feature type="transmembrane region" description="Helical" evidence="1">
    <location>
        <begin position="48"/>
        <end position="70"/>
    </location>
</feature>
<dbReference type="InterPro" id="IPR019886">
    <property type="entry name" value="Na_symporter_ssu"/>
</dbReference>
<protein>
    <submittedName>
        <fullName evidence="3">Putative solute symporter protein</fullName>
    </submittedName>
</protein>
<dbReference type="Proteomes" id="UP000001399">
    <property type="component" value="Chromosome"/>
</dbReference>
<keyword evidence="1" id="KW-0472">Membrane</keyword>
<keyword evidence="1" id="KW-1133">Transmembrane helix</keyword>
<reference evidence="4" key="1">
    <citation type="journal article" date="2011" name="J. Bacteriol.">
        <title>Genome sequences of eight morphologically diverse alphaproteobacteria.</title>
        <authorList>
            <consortium name="US DOE Joint Genome Institute"/>
            <person name="Brown P.J."/>
            <person name="Kysela D.T."/>
            <person name="Buechlein A."/>
            <person name="Hemmerich C."/>
            <person name="Brun Y.V."/>
        </authorList>
    </citation>
    <scope>NUCLEOTIDE SEQUENCE [LARGE SCALE GENOMIC DNA]</scope>
    <source>
        <strain evidence="4">ATCC 17100 / ATH 3.1.1 / DSM 162 / LMG 4299</strain>
    </source>
</reference>
<evidence type="ECO:0000259" key="2">
    <source>
        <dbReference type="Pfam" id="PF13937"/>
    </source>
</evidence>
<dbReference type="STRING" id="648757.Rvan_3134"/>
<keyword evidence="1" id="KW-0812">Transmembrane</keyword>
<dbReference type="HOGENOM" id="CLU_140854_1_0_5"/>
<dbReference type="Pfam" id="PF13937">
    <property type="entry name" value="DUF4212"/>
    <property type="match status" value="1"/>
</dbReference>
<dbReference type="eggNOG" id="COG4327">
    <property type="taxonomic scope" value="Bacteria"/>
</dbReference>
<name>E3I113_RHOVT</name>